<accession>A0A2H3C947</accession>
<protein>
    <submittedName>
        <fullName evidence="1">Uncharacterized protein</fullName>
    </submittedName>
</protein>
<dbReference type="EMBL" id="KZ293769">
    <property type="protein sequence ID" value="PBK79599.1"/>
    <property type="molecule type" value="Genomic_DNA"/>
</dbReference>
<dbReference type="InParanoid" id="A0A2H3C947"/>
<evidence type="ECO:0000313" key="1">
    <source>
        <dbReference type="EMBL" id="PBK79599.1"/>
    </source>
</evidence>
<reference evidence="2" key="1">
    <citation type="journal article" date="2017" name="Nat. Ecol. Evol.">
        <title>Genome expansion and lineage-specific genetic innovations in the forest pathogenic fungi Armillaria.</title>
        <authorList>
            <person name="Sipos G."/>
            <person name="Prasanna A.N."/>
            <person name="Walter M.C."/>
            <person name="O'Connor E."/>
            <person name="Balint B."/>
            <person name="Krizsan K."/>
            <person name="Kiss B."/>
            <person name="Hess J."/>
            <person name="Varga T."/>
            <person name="Slot J."/>
            <person name="Riley R."/>
            <person name="Boka B."/>
            <person name="Rigling D."/>
            <person name="Barry K."/>
            <person name="Lee J."/>
            <person name="Mihaltcheva S."/>
            <person name="LaButti K."/>
            <person name="Lipzen A."/>
            <person name="Waldron R."/>
            <person name="Moloney N.M."/>
            <person name="Sperisen C."/>
            <person name="Kredics L."/>
            <person name="Vagvoelgyi C."/>
            <person name="Patrignani A."/>
            <person name="Fitzpatrick D."/>
            <person name="Nagy I."/>
            <person name="Doyle S."/>
            <person name="Anderson J.B."/>
            <person name="Grigoriev I.V."/>
            <person name="Gueldener U."/>
            <person name="Muensterkoetter M."/>
            <person name="Nagy L.G."/>
        </authorList>
    </citation>
    <scope>NUCLEOTIDE SEQUENCE [LARGE SCALE GENOMIC DNA]</scope>
    <source>
        <strain evidence="2">Ar21-2</strain>
    </source>
</reference>
<sequence>MGLILGSEEPSTALGQVRSCMQDGVRELRDCRWLCSPQMQVIMLSVGQAGL</sequence>
<proteinExistence type="predicted"/>
<evidence type="ECO:0000313" key="2">
    <source>
        <dbReference type="Proteomes" id="UP000217790"/>
    </source>
</evidence>
<organism evidence="1 2">
    <name type="scientific">Armillaria gallica</name>
    <name type="common">Bulbous honey fungus</name>
    <name type="synonym">Armillaria bulbosa</name>
    <dbReference type="NCBI Taxonomy" id="47427"/>
    <lineage>
        <taxon>Eukaryota</taxon>
        <taxon>Fungi</taxon>
        <taxon>Dikarya</taxon>
        <taxon>Basidiomycota</taxon>
        <taxon>Agaricomycotina</taxon>
        <taxon>Agaricomycetes</taxon>
        <taxon>Agaricomycetidae</taxon>
        <taxon>Agaricales</taxon>
        <taxon>Marasmiineae</taxon>
        <taxon>Physalacriaceae</taxon>
        <taxon>Armillaria</taxon>
    </lineage>
</organism>
<keyword evidence="2" id="KW-1185">Reference proteome</keyword>
<dbReference type="Proteomes" id="UP000217790">
    <property type="component" value="Unassembled WGS sequence"/>
</dbReference>
<gene>
    <name evidence="1" type="ORF">ARMGADRAFT_1021439</name>
</gene>
<name>A0A2H3C947_ARMGA</name>
<dbReference type="AlphaFoldDB" id="A0A2H3C947"/>